<evidence type="ECO:0000313" key="3">
    <source>
        <dbReference type="EMBL" id="AUM11363.1"/>
    </source>
</evidence>
<dbReference type="InterPro" id="IPR029787">
    <property type="entry name" value="Nucleotide_cyclase"/>
</dbReference>
<dbReference type="EMBL" id="CP022684">
    <property type="protein sequence ID" value="AUM11363.1"/>
    <property type="molecule type" value="Genomic_DNA"/>
</dbReference>
<dbReference type="PANTHER" id="PTHR43081:SF18">
    <property type="entry name" value="BLL7624 PROTEIN"/>
    <property type="match status" value="1"/>
</dbReference>
<dbReference type="AlphaFoldDB" id="A0A2K9LGJ7"/>
<dbReference type="PROSITE" id="PS50125">
    <property type="entry name" value="GUANYLATE_CYCLASE_2"/>
    <property type="match status" value="1"/>
</dbReference>
<protein>
    <submittedName>
        <fullName evidence="3">Adenylate cyclase</fullName>
    </submittedName>
</protein>
<name>A0A2K9LGJ7_9GAMM</name>
<keyword evidence="1" id="KW-0812">Transmembrane</keyword>
<feature type="transmembrane region" description="Helical" evidence="1">
    <location>
        <begin position="154"/>
        <end position="176"/>
    </location>
</feature>
<dbReference type="SUPFAM" id="SSF55073">
    <property type="entry name" value="Nucleotide cyclase"/>
    <property type="match status" value="1"/>
</dbReference>
<feature type="transmembrane region" description="Helical" evidence="1">
    <location>
        <begin position="23"/>
        <end position="43"/>
    </location>
</feature>
<dbReference type="GO" id="GO:0035556">
    <property type="term" value="P:intracellular signal transduction"/>
    <property type="evidence" value="ECO:0007669"/>
    <property type="project" value="InterPro"/>
</dbReference>
<dbReference type="InterPro" id="IPR050697">
    <property type="entry name" value="Adenylyl/Guanylyl_Cyclase_3/4"/>
</dbReference>
<dbReference type="PROSITE" id="PS00221">
    <property type="entry name" value="MIP"/>
    <property type="match status" value="1"/>
</dbReference>
<dbReference type="Gene3D" id="3.30.70.1230">
    <property type="entry name" value="Nucleotide cyclase"/>
    <property type="match status" value="1"/>
</dbReference>
<dbReference type="GO" id="GO:0006171">
    <property type="term" value="P:cAMP biosynthetic process"/>
    <property type="evidence" value="ECO:0007669"/>
    <property type="project" value="TreeGrafter"/>
</dbReference>
<evidence type="ECO:0000313" key="4">
    <source>
        <dbReference type="Proteomes" id="UP000235116"/>
    </source>
</evidence>
<dbReference type="PANTHER" id="PTHR43081">
    <property type="entry name" value="ADENYLATE CYCLASE, TERMINAL-DIFFERENTIATION SPECIFIC-RELATED"/>
    <property type="match status" value="1"/>
</dbReference>
<proteinExistence type="predicted"/>
<reference evidence="4" key="1">
    <citation type="submission" date="2017-08" db="EMBL/GenBank/DDBJ databases">
        <title>Direct submision.</title>
        <authorList>
            <person name="Kim S.-J."/>
            <person name="Rhee S.-K."/>
        </authorList>
    </citation>
    <scope>NUCLEOTIDE SEQUENCE [LARGE SCALE GENOMIC DNA]</scope>
    <source>
        <strain evidence="4">GI5</strain>
    </source>
</reference>
<evidence type="ECO:0000256" key="1">
    <source>
        <dbReference type="SAM" id="Phobius"/>
    </source>
</evidence>
<dbReference type="InterPro" id="IPR022357">
    <property type="entry name" value="MIP_CS"/>
</dbReference>
<feature type="transmembrane region" description="Helical" evidence="1">
    <location>
        <begin position="80"/>
        <end position="99"/>
    </location>
</feature>
<dbReference type="Proteomes" id="UP000235116">
    <property type="component" value="Chromosome"/>
</dbReference>
<feature type="transmembrane region" description="Helical" evidence="1">
    <location>
        <begin position="129"/>
        <end position="148"/>
    </location>
</feature>
<keyword evidence="1" id="KW-0472">Membrane</keyword>
<dbReference type="Pfam" id="PF05230">
    <property type="entry name" value="MASE2"/>
    <property type="match status" value="1"/>
</dbReference>
<dbReference type="FunFam" id="3.30.70.1230:FF:000025">
    <property type="entry name" value="Adenylate cyclase 1"/>
    <property type="match status" value="1"/>
</dbReference>
<accession>A0A2K9LGJ7</accession>
<dbReference type="RefSeq" id="WP_101892703.1">
    <property type="nucleotide sequence ID" value="NZ_CP022684.1"/>
</dbReference>
<evidence type="ECO:0000259" key="2">
    <source>
        <dbReference type="PROSITE" id="PS50125"/>
    </source>
</evidence>
<gene>
    <name evidence="3" type="ORF">Kalk_02485</name>
</gene>
<dbReference type="GO" id="GO:0004016">
    <property type="term" value="F:adenylate cyclase activity"/>
    <property type="evidence" value="ECO:0007669"/>
    <property type="project" value="UniProtKB-ARBA"/>
</dbReference>
<organism evidence="3 4">
    <name type="scientific">Ketobacter alkanivorans</name>
    <dbReference type="NCBI Taxonomy" id="1917421"/>
    <lineage>
        <taxon>Bacteria</taxon>
        <taxon>Pseudomonadati</taxon>
        <taxon>Pseudomonadota</taxon>
        <taxon>Gammaproteobacteria</taxon>
        <taxon>Pseudomonadales</taxon>
        <taxon>Ketobacteraceae</taxon>
        <taxon>Ketobacter</taxon>
    </lineage>
</organism>
<dbReference type="InterPro" id="IPR001054">
    <property type="entry name" value="A/G_cyclase"/>
</dbReference>
<sequence>MPSKFALDITPESLINKDLSPSYIRFFAYILSCLTVATALLAGDIQKSLWWVPVAALVYPALSHLITARWQRSNPGKTNSILILLDSTIAGGSIALLHFNPALSLFLFFLVSAGTITIGGIFGWLVSCLALIIGTVIGMAVVGMPAFSPEPPNVFTLTVGLFGVTMYSTALGYFSFKQARTLMSIQGELKKRQKESANLSRKLSKYLPPQVWGSIFSGQTDVKLETQRKKLTVFFSDIKGFAEISEELQPEALTDLLNSYFTEMSRIALKYGGTIDKFVGDAILIFFGDPTSRGQKQDAIACVSMALEMRKKMKLLRQQWRKEGISKPLQVRMGINTGYCTVGNFGAETRMDYTIIGREVNLASRLESVAQPGEILIAESTYNLVRDVIMCRDRGQINVKGFSKTVPIFEIVDLRKELGASQSFLECEKDGFTLFVDIDKIRNYDKDTVVEALEEAAKRIRDKLIV</sequence>
<feature type="domain" description="Guanylate cyclase" evidence="2">
    <location>
        <begin position="232"/>
        <end position="367"/>
    </location>
</feature>
<feature type="transmembrane region" description="Helical" evidence="1">
    <location>
        <begin position="49"/>
        <end position="68"/>
    </location>
</feature>
<keyword evidence="4" id="KW-1185">Reference proteome</keyword>
<dbReference type="CDD" id="cd07302">
    <property type="entry name" value="CHD"/>
    <property type="match status" value="1"/>
</dbReference>
<dbReference type="OrthoDB" id="9806704at2"/>
<dbReference type="KEGG" id="kak:Kalk_02485"/>
<dbReference type="InterPro" id="IPR007894">
    <property type="entry name" value="MASE2"/>
</dbReference>
<dbReference type="SMART" id="SM00044">
    <property type="entry name" value="CYCc"/>
    <property type="match status" value="1"/>
</dbReference>
<keyword evidence="1" id="KW-1133">Transmembrane helix</keyword>
<dbReference type="Pfam" id="PF00211">
    <property type="entry name" value="Guanylate_cyc"/>
    <property type="match status" value="1"/>
</dbReference>